<dbReference type="AlphaFoldDB" id="A0AAW1V0V4"/>
<organism evidence="1 2">
    <name type="scientific">Henosepilachna vigintioctopunctata</name>
    <dbReference type="NCBI Taxonomy" id="420089"/>
    <lineage>
        <taxon>Eukaryota</taxon>
        <taxon>Metazoa</taxon>
        <taxon>Ecdysozoa</taxon>
        <taxon>Arthropoda</taxon>
        <taxon>Hexapoda</taxon>
        <taxon>Insecta</taxon>
        <taxon>Pterygota</taxon>
        <taxon>Neoptera</taxon>
        <taxon>Endopterygota</taxon>
        <taxon>Coleoptera</taxon>
        <taxon>Polyphaga</taxon>
        <taxon>Cucujiformia</taxon>
        <taxon>Coccinelloidea</taxon>
        <taxon>Coccinellidae</taxon>
        <taxon>Epilachninae</taxon>
        <taxon>Epilachnini</taxon>
        <taxon>Henosepilachna</taxon>
    </lineage>
</organism>
<keyword evidence="2" id="KW-1185">Reference proteome</keyword>
<accession>A0AAW1V0V4</accession>
<dbReference type="EMBL" id="JARQZJ010000095">
    <property type="protein sequence ID" value="KAK9885479.1"/>
    <property type="molecule type" value="Genomic_DNA"/>
</dbReference>
<sequence>MVINLVPPSECDFFQHRNCNKCVPVYQNGRSHSILIMMTFWSPVKNGQIFIVVEDVDRPKKKVLAAGYADILLVNSNGYKQLNTKSFQMILCNFHRGYI</sequence>
<proteinExistence type="predicted"/>
<evidence type="ECO:0000313" key="2">
    <source>
        <dbReference type="Proteomes" id="UP001431783"/>
    </source>
</evidence>
<protein>
    <submittedName>
        <fullName evidence="1">Uncharacterized protein</fullName>
    </submittedName>
</protein>
<dbReference type="Proteomes" id="UP001431783">
    <property type="component" value="Unassembled WGS sequence"/>
</dbReference>
<gene>
    <name evidence="1" type="ORF">WA026_010972</name>
</gene>
<name>A0AAW1V0V4_9CUCU</name>
<reference evidence="1 2" key="1">
    <citation type="submission" date="2023-03" db="EMBL/GenBank/DDBJ databases">
        <title>Genome insight into feeding habits of ladybird beetles.</title>
        <authorList>
            <person name="Li H.-S."/>
            <person name="Huang Y.-H."/>
            <person name="Pang H."/>
        </authorList>
    </citation>
    <scope>NUCLEOTIDE SEQUENCE [LARGE SCALE GENOMIC DNA]</scope>
    <source>
        <strain evidence="1">SYSU_2023b</strain>
        <tissue evidence="1">Whole body</tissue>
    </source>
</reference>
<comment type="caution">
    <text evidence="1">The sequence shown here is derived from an EMBL/GenBank/DDBJ whole genome shotgun (WGS) entry which is preliminary data.</text>
</comment>
<evidence type="ECO:0000313" key="1">
    <source>
        <dbReference type="EMBL" id="KAK9885479.1"/>
    </source>
</evidence>